<dbReference type="AlphaFoldDB" id="A0A8H5PC74"/>
<proteinExistence type="predicted"/>
<feature type="domain" description="DUF7735" evidence="3">
    <location>
        <begin position="23"/>
        <end position="167"/>
    </location>
</feature>
<dbReference type="InterPro" id="IPR056637">
    <property type="entry name" value="DUF7735"/>
</dbReference>
<name>A0A8H5PC74_9HYPO</name>
<dbReference type="EMBL" id="JAAOAR010000232">
    <property type="protein sequence ID" value="KAF5593979.1"/>
    <property type="molecule type" value="Genomic_DNA"/>
</dbReference>
<feature type="compositionally biased region" description="Polar residues" evidence="1">
    <location>
        <begin position="190"/>
        <end position="202"/>
    </location>
</feature>
<gene>
    <name evidence="4" type="ORF">FPANT_5014</name>
</gene>
<dbReference type="Proteomes" id="UP000544095">
    <property type="component" value="Unassembled WGS sequence"/>
</dbReference>
<dbReference type="Pfam" id="PF24870">
    <property type="entry name" value="DUF7735"/>
    <property type="match status" value="1"/>
</dbReference>
<keyword evidence="2" id="KW-0732">Signal</keyword>
<organism evidence="4 5">
    <name type="scientific">Fusarium pseudoanthophilum</name>
    <dbReference type="NCBI Taxonomy" id="48495"/>
    <lineage>
        <taxon>Eukaryota</taxon>
        <taxon>Fungi</taxon>
        <taxon>Dikarya</taxon>
        <taxon>Ascomycota</taxon>
        <taxon>Pezizomycotina</taxon>
        <taxon>Sordariomycetes</taxon>
        <taxon>Hypocreomycetidae</taxon>
        <taxon>Hypocreales</taxon>
        <taxon>Nectriaceae</taxon>
        <taxon>Fusarium</taxon>
        <taxon>Fusarium fujikuroi species complex</taxon>
    </lineage>
</organism>
<evidence type="ECO:0000256" key="1">
    <source>
        <dbReference type="SAM" id="MobiDB-lite"/>
    </source>
</evidence>
<evidence type="ECO:0000313" key="5">
    <source>
        <dbReference type="Proteomes" id="UP000544095"/>
    </source>
</evidence>
<reference evidence="4 5" key="1">
    <citation type="submission" date="2020-05" db="EMBL/GenBank/DDBJ databases">
        <title>Identification and distribution of gene clusters putatively required for synthesis of sphingolipid metabolism inhibitors in phylogenetically diverse species of the filamentous fungus Fusarium.</title>
        <authorList>
            <person name="Kim H.-S."/>
            <person name="Busman M."/>
            <person name="Brown D.W."/>
            <person name="Divon H."/>
            <person name="Uhlig S."/>
            <person name="Proctor R.H."/>
        </authorList>
    </citation>
    <scope>NUCLEOTIDE SEQUENCE [LARGE SCALE GENOMIC DNA]</scope>
    <source>
        <strain evidence="4 5">NRRL 25211</strain>
    </source>
</reference>
<feature type="chain" id="PRO_5034183573" description="DUF7735 domain-containing protein" evidence="2">
    <location>
        <begin position="18"/>
        <end position="233"/>
    </location>
</feature>
<accession>A0A8H5PC74</accession>
<protein>
    <recommendedName>
        <fullName evidence="3">DUF7735 domain-containing protein</fullName>
    </recommendedName>
</protein>
<evidence type="ECO:0000256" key="2">
    <source>
        <dbReference type="SAM" id="SignalP"/>
    </source>
</evidence>
<feature type="signal peptide" evidence="2">
    <location>
        <begin position="1"/>
        <end position="17"/>
    </location>
</feature>
<feature type="region of interest" description="Disordered" evidence="1">
    <location>
        <begin position="177"/>
        <end position="209"/>
    </location>
</feature>
<comment type="caution">
    <text evidence="4">The sequence shown here is derived from an EMBL/GenBank/DDBJ whole genome shotgun (WGS) entry which is preliminary data.</text>
</comment>
<evidence type="ECO:0000259" key="3">
    <source>
        <dbReference type="Pfam" id="PF24870"/>
    </source>
</evidence>
<keyword evidence="5" id="KW-1185">Reference proteome</keyword>
<evidence type="ECO:0000313" key="4">
    <source>
        <dbReference type="EMBL" id="KAF5593979.1"/>
    </source>
</evidence>
<sequence length="233" mass="25321">MKIHAALALLQASGVAASIFDTLFPSEKPSVTRDPRECLFSDFEPYWSAVTPTGKLSTALVSYGDALQKDCKWTSFDVVGVPTCPYPALSDWCSFSDAVPATLLPEWSSYGSSASSWWEQHKKDIVSDAHMCPKRWFNQMVGIPYAYLRLNNTITFGACYARAKAHVEANPTKQLIAPETPKPTAENGHKVTSTRPEATSTLGMGAPKNTENSAQALSVNLWIMLGTILTAAA</sequence>